<feature type="transmembrane region" description="Helical" evidence="3">
    <location>
        <begin position="12"/>
        <end position="31"/>
    </location>
</feature>
<feature type="domain" description="Chitin-binding type-1" evidence="4">
    <location>
        <begin position="59"/>
        <end position="105"/>
    </location>
</feature>
<keyword evidence="6" id="KW-1185">Reference proteome</keyword>
<dbReference type="Gene3D" id="3.30.60.10">
    <property type="entry name" value="Endochitinase-like"/>
    <property type="match status" value="1"/>
</dbReference>
<name>A0AAV2CIR0_9ROSI</name>
<comment type="caution">
    <text evidence="2">Lacks conserved residue(s) required for the propagation of feature annotation.</text>
</comment>
<sequence>MATNQVYRHYSIICRAVATALIIMMSLLVQLSSADANHADVASAVLAYKAPIAAPAGKSANCGIQGKLKKCSLPGYDCCSQWGFCGVGKKYCGYKCQKYYGDCYAPRPVIPH</sequence>
<evidence type="ECO:0000259" key="4">
    <source>
        <dbReference type="PROSITE" id="PS50941"/>
    </source>
</evidence>
<dbReference type="InterPro" id="IPR036861">
    <property type="entry name" value="Endochitinase-like_sf"/>
</dbReference>
<evidence type="ECO:0000313" key="5">
    <source>
        <dbReference type="EMBL" id="CAL1356457.1"/>
    </source>
</evidence>
<dbReference type="SMART" id="SM00270">
    <property type="entry name" value="ChtBD1"/>
    <property type="match status" value="1"/>
</dbReference>
<dbReference type="Proteomes" id="UP001497516">
    <property type="component" value="Chromosome 1"/>
</dbReference>
<dbReference type="Pfam" id="PF00187">
    <property type="entry name" value="Chitin_bind_1"/>
    <property type="match status" value="1"/>
</dbReference>
<dbReference type="CDD" id="cd00035">
    <property type="entry name" value="ChtBD1"/>
    <property type="match status" value="1"/>
</dbReference>
<evidence type="ECO:0000256" key="2">
    <source>
        <dbReference type="PROSITE-ProRule" id="PRU00261"/>
    </source>
</evidence>
<keyword evidence="3" id="KW-0472">Membrane</keyword>
<organism evidence="5 6">
    <name type="scientific">Linum trigynum</name>
    <dbReference type="NCBI Taxonomy" id="586398"/>
    <lineage>
        <taxon>Eukaryota</taxon>
        <taxon>Viridiplantae</taxon>
        <taxon>Streptophyta</taxon>
        <taxon>Embryophyta</taxon>
        <taxon>Tracheophyta</taxon>
        <taxon>Spermatophyta</taxon>
        <taxon>Magnoliopsida</taxon>
        <taxon>eudicotyledons</taxon>
        <taxon>Gunneridae</taxon>
        <taxon>Pentapetalae</taxon>
        <taxon>rosids</taxon>
        <taxon>fabids</taxon>
        <taxon>Malpighiales</taxon>
        <taxon>Linaceae</taxon>
        <taxon>Linum</taxon>
    </lineage>
</organism>
<keyword evidence="3" id="KW-1133">Transmembrane helix</keyword>
<dbReference type="AlphaFoldDB" id="A0AAV2CIR0"/>
<dbReference type="SUPFAM" id="SSF57016">
    <property type="entry name" value="Plant lectins/antimicrobial peptides"/>
    <property type="match status" value="1"/>
</dbReference>
<evidence type="ECO:0000256" key="3">
    <source>
        <dbReference type="SAM" id="Phobius"/>
    </source>
</evidence>
<proteinExistence type="predicted"/>
<keyword evidence="3" id="KW-0812">Transmembrane</keyword>
<feature type="disulfide bond" evidence="2">
    <location>
        <begin position="78"/>
        <end position="92"/>
    </location>
</feature>
<evidence type="ECO:0000256" key="1">
    <source>
        <dbReference type="ARBA" id="ARBA00022669"/>
    </source>
</evidence>
<accession>A0AAV2CIR0</accession>
<dbReference type="GO" id="GO:0008061">
    <property type="term" value="F:chitin binding"/>
    <property type="evidence" value="ECO:0007669"/>
    <property type="project" value="UniProtKB-UniRule"/>
</dbReference>
<protein>
    <recommendedName>
        <fullName evidence="4">Chitin-binding type-1 domain-containing protein</fullName>
    </recommendedName>
</protein>
<keyword evidence="1 2" id="KW-0147">Chitin-binding</keyword>
<reference evidence="5 6" key="1">
    <citation type="submission" date="2024-04" db="EMBL/GenBank/DDBJ databases">
        <authorList>
            <person name="Fracassetti M."/>
        </authorList>
    </citation>
    <scope>NUCLEOTIDE SEQUENCE [LARGE SCALE GENOMIC DNA]</scope>
</reference>
<dbReference type="InterPro" id="IPR001002">
    <property type="entry name" value="Chitin-bd_1"/>
</dbReference>
<dbReference type="EMBL" id="OZ034813">
    <property type="protein sequence ID" value="CAL1356457.1"/>
    <property type="molecule type" value="Genomic_DNA"/>
</dbReference>
<gene>
    <name evidence="5" type="ORF">LTRI10_LOCUS4162</name>
</gene>
<evidence type="ECO:0000313" key="6">
    <source>
        <dbReference type="Proteomes" id="UP001497516"/>
    </source>
</evidence>
<keyword evidence="2" id="KW-1015">Disulfide bond</keyword>
<dbReference type="PROSITE" id="PS50941">
    <property type="entry name" value="CHIT_BIND_I_2"/>
    <property type="match status" value="1"/>
</dbReference>